<dbReference type="InterPro" id="IPR051171">
    <property type="entry name" value="CaCA"/>
</dbReference>
<sequence>MKVNWKRIISLVLAACLLLGLLPAQAMAYYTPAGSKPVIQTANGALEPEDDWDEVYPYGAFALDAAELTLSEGGEGTITLYRLGGTTGRATVLVRYEPVVYANEDQSPNYANALSSGDVTIRVEETQSAAWYQPVGKAPDPLEPEGTVSVRQSRADENGDVVLTLSEGRAERWQWYILSGGDWKTIGKATEASLTVAEADLDGYDFRCVYTLGGVTYCSDSLLGREYVRPAQETLEERPEDVPLWSEPSYLPLAMDEADPYSGYAFAVTFAEDEWVKELRVTIEQDDEAEADEFATFRLAGCEGGAILDAASTLILHAVDDETPEAAEVGFALTQVRADKSAGVAEVTVRRTGGTQNVLSVDWATADGTAKAGTDYVEGSGTLAFYAGVDELTIRVELIDDKIVSREDTADFQLKLSNLKGGGDRADLYTLGADTAVVSLYNTAAGTGENLATVLYDAGVVDVSGGVSESGTIAAPAAGPDLTGEQQEKSVGAVEIVSGSAASGDVSLFTYDYADRLSFRGGSWSGSYDTGYLEKKMYGRDHGPHNMYTNAYLNEMFTNLSGRVNFTAGMHEDYGNPTCSNPYFRIAGSAGKRYETGSDAHLEGGNSLWGGGTLYWTPWKYASYAFATDADGGDAKYLQFGQYGVNGQNLAGDYGRASTDGLTLTRRLLTGRFSLRIYTANDSDSANGATVLSEAAGAYEGIKPTITITDGGASSGRPYVGTTIQVNVPNSAAYFPAAQDSSLSYALFLMDAKGAVLRQVKAAPVTSGDRVTAYTMTLVWDGMTAADFAADYTLCLVMTRKQSIQVDVAPSVPRSLDEQGNVQANIDNSKIGETIENFYRDSHISYGCTPISERQSDRFDTITEVKAGDALLTREAAENSTLLKSNTLENLQWICFNLPATDKILFGGVVYDGNAKIWLRQADLASANLTFRYYQGDYAKVDSVMTTAIDRTALYLDANRNGRIDGWYNEATGTFVLTPVDGVSDQLVMFLEDGVDYDESIFAPQPCFDSDGAIAGYAQHFLKAFYTMTPRNLQVPEGGEDERAQVLPSFVTDVTGSAALGRMTEEQKSYRYIVSGLTRAYSVEDVASFAPSEGDYTRSADNHAMYGGEAGRTGVIDLPLGGDFHPLRIVGDTVTWEPQFKGSLLYPFAYPSPITIPHSLAGSNIPLAGTVADGSARGWSYADEAAALAQINGYLGSYVYNDTYALSVQVQNKTTDEIAAANGRVYQADGSGNIQVLDADTACAPAPEPESTNRYGGGLYENSDYLKVMNGTVAPDAGVDTASKSTAGTMSLMDGGDGGMFEMDVGTQLPAFEVGATDYVTVTVDGYEVGFSIGIPLGGYNSNGDAGTGGTGDGGNNPTPSPSPVNPPTPTPTPGNPPEKESNWFGPGKANAANGEDMAKLWNFIRGNSGAGELDDSWLASHPVADQNGKKADPEFTSKGFSVGFSVALAFLFKYDPVSNAYQFNQFTVAVSAELEFTLQYRLSFFPIVYIFLTFGGGIELTTGLTVDREVHEMSDKVTLADPEDRSAYTYAETLEKDQTVAFTTDIKASHITFSGRLYLDYGDEERKGIIESDGSAPVLIIMAKQDGAKLSESKTVTLRAVDEETSITRVAKVDYSENNTYWNGLELSPSFMMEAGAGLGIVCFKLEIFLKFNVGATFLFGEYERDYKDGVYTGYHYNAAKVKSFELGIGLAVRAVFTVLSYEMDLIRYAVSYEDGEGWSTGWGAFGDRMGTLSVEDSNGDVYSSPISIGLLGSTADTQRIYTPDTGDVSLFAYQPSDQDAPFELSGYGSSGDAFKLVDGLITGYDYKVVSVDGANYLVYTVSRETAGEMDNMMLVLSKIKATTTNLNEKYALVNPLDETSATPYIELDNDKAGDLGFSAWTEGSAIHAAWVSYQAADWAAGGSVTVPASACPADMNKYNYASFAGKVAAENDPADVPAPEQPQPPAQTLAQPQPSSYYVTAAAYDPETHAGYTACPDEETPAHYLAPGYEDLPAAERAYQAALTVYEANRKAWEDYAKASAEYPAKQAAYEAWQSEQAEYDQYKAWYDYFAGSQQAQTDARALAFTAAQTNTVIRTAAFDTTQTEQGFTGHKTLSGTGTEHRAGVSLPDGAGDAVFYARAHHYTEDEIAQKTAGYQAHLYRMYSGVTDPEARQAMVAYGLQTALAQWQINGKYSELHASINGVDVGAALAKDADGAGGEVIENIDVLKKDANTYYAAYTTGLDSAQDSDLAHIRRLYLRALTKTGDTWDWGEARLLRTIVDYDQTDSRDGFYRNGALAGAYENPYFANLQFLNGKIGGKLQDPETLSLLSDGIDPEDFLLFEMNGAAYIIKADSLDSILTSGTGTLYPFFKAEDFVQADGTTRSQASSGRTAVTIGADSAGGIAAVYVSPVSGTVNNAVYLSRFDPETGTWSAGTMLAMRGMQIYEDSIANNWTAEEAQAAYLGKLEGYENAYAPKDDPAQFTFANLQAAVGVQVTSEGECKDTLLVLAQGSMLPLEERQSGGETILMPKSGADASVGIYALSYGIGGQGIGGDHLSFPFYQFTAGSKLYPTLSFTNTGDAAIRGSQANKITVKLMVQPAGGTGAVELGSWTVAENIRPGETVTLSGTVELDRDLQAGSVFYLTVSEDATYAESAFQATTLDTDADGNPTGTLVVEEKPELGFERFNLTRKGVDENGNTILEVDFQVGNRGSVTAEDVYVQFQYENGVDAATGAAAYGVLDITAAELRVSQEERLTLLDASTDTEKKNGILYLYNASDGGDIRSGYGRTVTGTLLVPPSCYQGAQTGSLNLKVEVFRDADRLETWTQGVRVAEHDEYDTLNNVQTKSFEHTTYLSAPDQLSLAMGNTLRLPVAALSTTGAAPVITATEAPPSVTGEQNHLGILYYNAADRTVVIVPSSRGAGVINLYDAQTNTTQAIAYTVSGQETGINIYKDNNFFTFINKNGGIYDENAGPDGQTWSFSKHDVPAWGADNTAPSRGDLSYAEGGSRLTFRTVASAIDLYVKGTVQVESTFPGFAAQTVAAEGGTAGYASISFGDNVTGYTHTVTITVPERTAEAVQFDKLVEYYYGNAVPTPADDGNAPQIYWSRSFPDTASIQSGSGSVALTCYVLDDTGLSSLTLNGTVPAALKQNSAGFWQFDAAVTQNQTLVVQARDQAGNTTARSVAVDWFAHPVSSNTNAYAPLLTTAWKISTDGGETYSGLPAGQYVKNLQKAALEVTGTPHDAETPIASAGVKFHEVKTEEGASGWELQELTALADQESLFQTERNGIYQATVTARDGTWATRFVLMEQMDSDIPTVTLEAEEADPLKLSWSSSKGANSASPLTDIRINGQSQTIRRDQTMLKGSFQAAFAGEYVLEAEDGAGNVATKSLTVTKTVPITLSEGAQIIREPWNQAADNGEYALDAARITGGRYDADRSKTETGRYQGAYEFVLLTGAEAPKDGVPPEEAQWRADTERLTGLKPGAYVLYLRDKNDPSNILHSDVTIGNAYIRYTAAVKRAAYGQNNGAIYVTASGGRDGAGLYQFALIPKTGSQKDLTDVAALTGWQSIRMPLAALNRTTLDALAAGDYQLGVRLMAGVTVNELQDLGTLYDAMTDAKARVDTAQAGQSAAAIRSKAAESVAEAASALQVWQTEAGNPETEAAYKERIGNDTAVLAALEAWLNAAEAERNAKKAAYDRAVSDYFTGVHTASAAAAKNAAEDALAAATAAYESERDRLNALADAAYEADPTLWENAATGFVSVEAYIPDGGSGASSAGQVKRDDLTYDETEKTVTVTFPEGVTKLSDSVKKQLVEDNKNYDILLRDEGLYVRIPAGTLQEGDDIARRIVRNDGSFRDLTGCVIVVTGADGTEQVLIWSSLTDSEFAYIASLPGSYRVVDASEIFYDVPPDCWGREVIAFAVAHELFRGVGGGRFAPNAAMSRAMFVTVLGRLAGIDPADYTDRVFPDADPDAWYGPYVQWASESGIVSGYGSGRFGPGDQVTREQMCTILARYLDAAGQKLPKAADAAAFTDAAHISPWAEEAVAACQTGGLIQGKVGGTFDPKGSAGRAEAAALFTRLIRALLKS</sequence>
<evidence type="ECO:0000256" key="2">
    <source>
        <dbReference type="ARBA" id="ARBA00022737"/>
    </source>
</evidence>
<dbReference type="InterPro" id="IPR038081">
    <property type="entry name" value="CalX-like_sf"/>
</dbReference>
<evidence type="ECO:0000256" key="3">
    <source>
        <dbReference type="ARBA" id="ARBA00022837"/>
    </source>
</evidence>
<feature type="region of interest" description="Disordered" evidence="5">
    <location>
        <begin position="1933"/>
        <end position="1954"/>
    </location>
</feature>
<evidence type="ECO:0000256" key="6">
    <source>
        <dbReference type="SAM" id="SignalP"/>
    </source>
</evidence>
<evidence type="ECO:0000256" key="5">
    <source>
        <dbReference type="SAM" id="MobiDB-lite"/>
    </source>
</evidence>
<dbReference type="SUPFAM" id="SSF141072">
    <property type="entry name" value="CalX-like"/>
    <property type="match status" value="2"/>
</dbReference>
<dbReference type="Proteomes" id="UP000661435">
    <property type="component" value="Unassembled WGS sequence"/>
</dbReference>
<keyword evidence="2" id="KW-0677">Repeat</keyword>
<feature type="chain" id="PRO_5035290684" evidence="6">
    <location>
        <begin position="29"/>
        <end position="4066"/>
    </location>
</feature>
<dbReference type="InterPro" id="IPR003644">
    <property type="entry name" value="Calx_beta"/>
</dbReference>
<feature type="domain" description="SLH" evidence="7">
    <location>
        <begin position="4007"/>
        <end position="4066"/>
    </location>
</feature>
<dbReference type="EMBL" id="JACOPP010000010">
    <property type="protein sequence ID" value="MBC5733850.1"/>
    <property type="molecule type" value="Genomic_DNA"/>
</dbReference>
<keyword evidence="4" id="KW-0406">Ion transport</keyword>
<evidence type="ECO:0000256" key="4">
    <source>
        <dbReference type="ARBA" id="ARBA00023065"/>
    </source>
</evidence>
<accession>A0A8J6MA20</accession>
<feature type="region of interest" description="Disordered" evidence="5">
    <location>
        <begin position="1338"/>
        <end position="1390"/>
    </location>
</feature>
<evidence type="ECO:0000256" key="1">
    <source>
        <dbReference type="ARBA" id="ARBA00022729"/>
    </source>
</evidence>
<feature type="domain" description="SLH" evidence="7">
    <location>
        <begin position="3880"/>
        <end position="3940"/>
    </location>
</feature>
<proteinExistence type="predicted"/>
<keyword evidence="4" id="KW-0813">Transport</keyword>
<evidence type="ECO:0000259" key="7">
    <source>
        <dbReference type="PROSITE" id="PS51272"/>
    </source>
</evidence>
<dbReference type="GO" id="GO:0016020">
    <property type="term" value="C:membrane"/>
    <property type="evidence" value="ECO:0007669"/>
    <property type="project" value="InterPro"/>
</dbReference>
<dbReference type="Pfam" id="PF00395">
    <property type="entry name" value="SLH"/>
    <property type="match status" value="3"/>
</dbReference>
<name>A0A8J6MA20_9FIRM</name>
<dbReference type="Gene3D" id="2.60.40.2030">
    <property type="match status" value="1"/>
</dbReference>
<dbReference type="PROSITE" id="PS51272">
    <property type="entry name" value="SLH"/>
    <property type="match status" value="3"/>
</dbReference>
<dbReference type="PANTHER" id="PTHR11878:SF65">
    <property type="entry name" value="NA_CA-EXCHANGE PROTEIN, ISOFORM G"/>
    <property type="match status" value="1"/>
</dbReference>
<dbReference type="InterPro" id="IPR001119">
    <property type="entry name" value="SLH_dom"/>
</dbReference>
<dbReference type="Pfam" id="PF03160">
    <property type="entry name" value="Calx-beta"/>
    <property type="match status" value="2"/>
</dbReference>
<reference evidence="8" key="1">
    <citation type="submission" date="2020-08" db="EMBL/GenBank/DDBJ databases">
        <title>Genome public.</title>
        <authorList>
            <person name="Liu C."/>
            <person name="Sun Q."/>
        </authorList>
    </citation>
    <scope>NUCLEOTIDE SEQUENCE</scope>
    <source>
        <strain evidence="8">NSJ-51</strain>
    </source>
</reference>
<feature type="compositionally biased region" description="Pro residues" evidence="5">
    <location>
        <begin position="1359"/>
        <end position="1377"/>
    </location>
</feature>
<dbReference type="GO" id="GO:0030001">
    <property type="term" value="P:metal ion transport"/>
    <property type="evidence" value="ECO:0007669"/>
    <property type="project" value="TreeGrafter"/>
</dbReference>
<dbReference type="RefSeq" id="WP_186907737.1">
    <property type="nucleotide sequence ID" value="NZ_JACOPP010000010.1"/>
</dbReference>
<feature type="signal peptide" evidence="6">
    <location>
        <begin position="1"/>
        <end position="28"/>
    </location>
</feature>
<keyword evidence="1 6" id="KW-0732">Signal</keyword>
<dbReference type="GO" id="GO:0007154">
    <property type="term" value="P:cell communication"/>
    <property type="evidence" value="ECO:0007669"/>
    <property type="project" value="InterPro"/>
</dbReference>
<keyword evidence="3" id="KW-0106">Calcium</keyword>
<comment type="caution">
    <text evidence="8">The sequence shown here is derived from an EMBL/GenBank/DDBJ whole genome shotgun (WGS) entry which is preliminary data.</text>
</comment>
<dbReference type="PANTHER" id="PTHR11878">
    <property type="entry name" value="SODIUM/CALCIUM EXCHANGER"/>
    <property type="match status" value="1"/>
</dbReference>
<protein>
    <submittedName>
        <fullName evidence="8">S-layer homology domain-containing protein</fullName>
    </submittedName>
</protein>
<organism evidence="8 9">
    <name type="scientific">Lawsonibacter hominis</name>
    <dbReference type="NCBI Taxonomy" id="2763053"/>
    <lineage>
        <taxon>Bacteria</taxon>
        <taxon>Bacillati</taxon>
        <taxon>Bacillota</taxon>
        <taxon>Clostridia</taxon>
        <taxon>Eubacteriales</taxon>
        <taxon>Oscillospiraceae</taxon>
        <taxon>Lawsonibacter</taxon>
    </lineage>
</organism>
<feature type="domain" description="SLH" evidence="7">
    <location>
        <begin position="3941"/>
        <end position="4004"/>
    </location>
</feature>
<evidence type="ECO:0000313" key="8">
    <source>
        <dbReference type="EMBL" id="MBC5733850.1"/>
    </source>
</evidence>
<feature type="compositionally biased region" description="Gly residues" evidence="5">
    <location>
        <begin position="1346"/>
        <end position="1355"/>
    </location>
</feature>
<evidence type="ECO:0000313" key="9">
    <source>
        <dbReference type="Proteomes" id="UP000661435"/>
    </source>
</evidence>
<dbReference type="SMART" id="SM00237">
    <property type="entry name" value="Calx_beta"/>
    <property type="match status" value="1"/>
</dbReference>
<gene>
    <name evidence="8" type="ORF">H8S57_08920</name>
</gene>
<keyword evidence="9" id="KW-1185">Reference proteome</keyword>